<feature type="transmembrane region" description="Helical" evidence="1">
    <location>
        <begin position="197"/>
        <end position="213"/>
    </location>
</feature>
<dbReference type="InterPro" id="IPR056071">
    <property type="entry name" value="DUF7654"/>
</dbReference>
<dbReference type="Pfam" id="PF24672">
    <property type="entry name" value="DUF7654"/>
    <property type="match status" value="1"/>
</dbReference>
<feature type="domain" description="DUF7657" evidence="3">
    <location>
        <begin position="196"/>
        <end position="583"/>
    </location>
</feature>
<feature type="domain" description="DUF7654" evidence="2">
    <location>
        <begin position="674"/>
        <end position="813"/>
    </location>
</feature>
<feature type="transmembrane region" description="Helical" evidence="1">
    <location>
        <begin position="305"/>
        <end position="323"/>
    </location>
</feature>
<sequence length="816" mass="92890">MIQKSVVRSGESEIIQSQNVTNAGKINSRVLISQSFEAAEPFQGVAFLMGTFGEKQHGILQVKIIEQQTGKTVFNKSYNTSTFEDNKYFCFASEQEIDVHEPTMYEVLITGKLVQPGLGTTIWCSEDDQYEKGILKINGEEQSGDLCFGIVHDYKETMGWGIFARRCEIILLIAFFFVLHCFIDIKKLYEFVYQNRVWIAIALFIFCVANKFNGSSVSQYDNYIQPGEGSEYVSPLFGTSRSIRSDEWLVSVPRSLSAEYTDYGKMNDIVRATETTNLSASGLYLNYSALAKPADWGYYLFGSEYGISFVWSFRMIFGFLFSFELCMIISKKKKLLSVMGGTVIWFSSFNMWWSTVTWLIAGQAAIVFFYYFVREKRLAKRLFFGAGIAISAANFVVDLYPAWQVPAGYVYLALLIWIIIDNRDCLKNYRIKDWMLAGGFFVFMISIIGMYLYNYMDYMTAIMNTVYPGGRTYYGGFSIDKLCGYLISLTTPYTDFTNPSEMGCFYGLFPFSVIVFAYALIQKKGKNLLMWCLLIPAVIMGFYCIIPLPHTIAKLTLLTFSMPKRVVDVLGYLNVLMLVAALSELREVKRMKLPVGIIFAGISTGMAFVYAYGYCDRKIKLAFLMIITLLTFILEICLVSDVNWQKKNASQAVIAGIAVITGLSVNPLTCGLDAIYSKPVAKEIKKIVENNPKAKWIGVDSIITPDYLIACGARTYNSTNYIPNMEFWEKLDPLKKNEEVYNRYAHICITLTEEETEAELVNTDYIQLDLNYEDLSKFDVDYILSVDELKSADENGLHNVYSEYGMYIYEISKKNY</sequence>
<keyword evidence="1" id="KW-1133">Transmembrane helix</keyword>
<evidence type="ECO:0000259" key="3">
    <source>
        <dbReference type="Pfam" id="PF24677"/>
    </source>
</evidence>
<dbReference type="EMBL" id="QSKW01000002">
    <property type="protein sequence ID" value="RHF00077.1"/>
    <property type="molecule type" value="Genomic_DNA"/>
</dbReference>
<feature type="transmembrane region" description="Helical" evidence="1">
    <location>
        <begin position="505"/>
        <end position="521"/>
    </location>
</feature>
<feature type="transmembrane region" description="Helical" evidence="1">
    <location>
        <begin position="382"/>
        <end position="400"/>
    </location>
</feature>
<dbReference type="Pfam" id="PF24677">
    <property type="entry name" value="DUF7657"/>
    <property type="match status" value="1"/>
</dbReference>
<proteinExistence type="predicted"/>
<evidence type="ECO:0000256" key="1">
    <source>
        <dbReference type="SAM" id="Phobius"/>
    </source>
</evidence>
<accession>A0A414LYQ5</accession>
<dbReference type="AlphaFoldDB" id="A0A414LYQ5"/>
<organism evidence="4 5">
    <name type="scientific">Roseburia inulinivorans</name>
    <dbReference type="NCBI Taxonomy" id="360807"/>
    <lineage>
        <taxon>Bacteria</taxon>
        <taxon>Bacillati</taxon>
        <taxon>Bacillota</taxon>
        <taxon>Clostridia</taxon>
        <taxon>Lachnospirales</taxon>
        <taxon>Lachnospiraceae</taxon>
        <taxon>Roseburia</taxon>
    </lineage>
</organism>
<gene>
    <name evidence="4" type="ORF">DW707_02410</name>
</gene>
<feature type="transmembrane region" description="Helical" evidence="1">
    <location>
        <begin position="434"/>
        <end position="453"/>
    </location>
</feature>
<feature type="transmembrane region" description="Helical" evidence="1">
    <location>
        <begin position="528"/>
        <end position="549"/>
    </location>
</feature>
<feature type="transmembrane region" description="Helical" evidence="1">
    <location>
        <begin position="358"/>
        <end position="373"/>
    </location>
</feature>
<reference evidence="4 5" key="1">
    <citation type="submission" date="2018-08" db="EMBL/GenBank/DDBJ databases">
        <title>A genome reference for cultivated species of the human gut microbiota.</title>
        <authorList>
            <person name="Zou Y."/>
            <person name="Xue W."/>
            <person name="Luo G."/>
        </authorList>
    </citation>
    <scope>NUCLEOTIDE SEQUENCE [LARGE SCALE GENOMIC DNA]</scope>
    <source>
        <strain evidence="4 5">AM27-11</strain>
    </source>
</reference>
<feature type="transmembrane region" description="Helical" evidence="1">
    <location>
        <begin position="593"/>
        <end position="613"/>
    </location>
</feature>
<feature type="transmembrane region" description="Helical" evidence="1">
    <location>
        <begin position="619"/>
        <end position="640"/>
    </location>
</feature>
<protein>
    <submittedName>
        <fullName evidence="4">Uncharacterized protein</fullName>
    </submittedName>
</protein>
<dbReference type="RefSeq" id="WP_118929735.1">
    <property type="nucleotide sequence ID" value="NZ_QSKW01000002.1"/>
</dbReference>
<feature type="transmembrane region" description="Helical" evidence="1">
    <location>
        <begin position="169"/>
        <end position="185"/>
    </location>
</feature>
<keyword evidence="1" id="KW-0812">Transmembrane</keyword>
<name>A0A414LYQ5_9FIRM</name>
<evidence type="ECO:0000313" key="4">
    <source>
        <dbReference type="EMBL" id="RHF00077.1"/>
    </source>
</evidence>
<evidence type="ECO:0000259" key="2">
    <source>
        <dbReference type="Pfam" id="PF24672"/>
    </source>
</evidence>
<dbReference type="Proteomes" id="UP000286271">
    <property type="component" value="Unassembled WGS sequence"/>
</dbReference>
<keyword evidence="1" id="KW-0472">Membrane</keyword>
<comment type="caution">
    <text evidence="4">The sequence shown here is derived from an EMBL/GenBank/DDBJ whole genome shotgun (WGS) entry which is preliminary data.</text>
</comment>
<dbReference type="InterPro" id="IPR056074">
    <property type="entry name" value="DUF7657"/>
</dbReference>
<feature type="transmembrane region" description="Helical" evidence="1">
    <location>
        <begin position="406"/>
        <end position="422"/>
    </location>
</feature>
<feature type="transmembrane region" description="Helical" evidence="1">
    <location>
        <begin position="652"/>
        <end position="676"/>
    </location>
</feature>
<evidence type="ECO:0000313" key="5">
    <source>
        <dbReference type="Proteomes" id="UP000286271"/>
    </source>
</evidence>